<gene>
    <name evidence="3" type="ORF">BWY04_00339</name>
</gene>
<dbReference type="SUPFAM" id="SSF52540">
    <property type="entry name" value="P-loop containing nucleoside triphosphate hydrolases"/>
    <property type="match status" value="1"/>
</dbReference>
<protein>
    <submittedName>
        <fullName evidence="3">ATP-dependent DNA helicase RecG</fullName>
    </submittedName>
</protein>
<dbReference type="GO" id="GO:0003678">
    <property type="term" value="F:DNA helicase activity"/>
    <property type="evidence" value="ECO:0007669"/>
    <property type="project" value="TreeGrafter"/>
</dbReference>
<dbReference type="InterPro" id="IPR027417">
    <property type="entry name" value="P-loop_NTPase"/>
</dbReference>
<dbReference type="GO" id="GO:0006281">
    <property type="term" value="P:DNA repair"/>
    <property type="evidence" value="ECO:0007669"/>
    <property type="project" value="InterPro"/>
</dbReference>
<keyword evidence="2 3" id="KW-0347">Helicase</keyword>
<reference evidence="3" key="1">
    <citation type="submission" date="2017-02" db="EMBL/GenBank/DDBJ databases">
        <title>Delving into the versatile metabolic prowess of the omnipresent phylum Bacteroidetes.</title>
        <authorList>
            <person name="Nobu M.K."/>
            <person name="Mei R."/>
            <person name="Narihiro T."/>
            <person name="Kuroda K."/>
            <person name="Liu W.-T."/>
        </authorList>
    </citation>
    <scope>NUCLEOTIDE SEQUENCE</scope>
    <source>
        <strain evidence="3">ADurb.Bin160</strain>
    </source>
</reference>
<keyword evidence="1" id="KW-0378">Hydrolase</keyword>
<organism evidence="3">
    <name type="scientific">candidate division CPR1 bacterium ADurb.Bin160</name>
    <dbReference type="NCBI Taxonomy" id="1852826"/>
    <lineage>
        <taxon>Bacteria</taxon>
        <taxon>candidate division CPR1</taxon>
    </lineage>
</organism>
<dbReference type="PANTHER" id="PTHR47964">
    <property type="entry name" value="ATP-DEPENDENT DNA HELICASE HOMOLOG RECG, CHLOROPLASTIC"/>
    <property type="match status" value="1"/>
</dbReference>
<evidence type="ECO:0000256" key="1">
    <source>
        <dbReference type="ARBA" id="ARBA00022801"/>
    </source>
</evidence>
<keyword evidence="2 3" id="KW-0067">ATP-binding</keyword>
<dbReference type="GO" id="GO:0016787">
    <property type="term" value="F:hydrolase activity"/>
    <property type="evidence" value="ECO:0007669"/>
    <property type="project" value="UniProtKB-KW"/>
</dbReference>
<dbReference type="InterPro" id="IPR047112">
    <property type="entry name" value="RecG/Mfd"/>
</dbReference>
<comment type="caution">
    <text evidence="3">The sequence shown here is derived from an EMBL/GenBank/DDBJ whole genome shotgun (WGS) entry which is preliminary data.</text>
</comment>
<sequence>MWDILPEIETTFSEYLPQDFLQEFNLIDIKTTIKNLHYPNNIDNVRQGKYRIFFDKLLRLQLHSIINRNEYRQNDIDLNGSQEDRAIVKFIVDRLEFQLTGAQKKVIKKVIEDIHS</sequence>
<dbReference type="AlphaFoldDB" id="A0A1V5ZPU0"/>
<dbReference type="EMBL" id="MWDB01000004">
    <property type="protein sequence ID" value="OQB42275.1"/>
    <property type="molecule type" value="Genomic_DNA"/>
</dbReference>
<name>A0A1V5ZPU0_9BACT</name>
<evidence type="ECO:0000256" key="2">
    <source>
        <dbReference type="ARBA" id="ARBA00022806"/>
    </source>
</evidence>
<evidence type="ECO:0000313" key="3">
    <source>
        <dbReference type="EMBL" id="OQB42275.1"/>
    </source>
</evidence>
<keyword evidence="2 3" id="KW-0547">Nucleotide-binding</keyword>
<accession>A0A1V5ZPU0</accession>
<dbReference type="PANTHER" id="PTHR47964:SF1">
    <property type="entry name" value="ATP-DEPENDENT DNA HELICASE HOMOLOG RECG, CHLOROPLASTIC"/>
    <property type="match status" value="1"/>
</dbReference>
<proteinExistence type="predicted"/>
<dbReference type="Proteomes" id="UP000485621">
    <property type="component" value="Unassembled WGS sequence"/>
</dbReference>